<reference evidence="6 7" key="1">
    <citation type="submission" date="2018-03" db="EMBL/GenBank/DDBJ databases">
        <title>Genomic Encyclopedia of Archaeal and Bacterial Type Strains, Phase II (KMG-II): from individual species to whole genera.</title>
        <authorList>
            <person name="Goeker M."/>
        </authorList>
    </citation>
    <scope>NUCLEOTIDE SEQUENCE [LARGE SCALE GENOMIC DNA]</scope>
    <source>
        <strain evidence="6 7">DSM 27929</strain>
    </source>
</reference>
<dbReference type="Proteomes" id="UP000238157">
    <property type="component" value="Unassembled WGS sequence"/>
</dbReference>
<dbReference type="InterPro" id="IPR011009">
    <property type="entry name" value="Kinase-like_dom_sf"/>
</dbReference>
<evidence type="ECO:0000256" key="4">
    <source>
        <dbReference type="ARBA" id="ARBA00022840"/>
    </source>
</evidence>
<keyword evidence="4" id="KW-0067">ATP-binding</keyword>
<evidence type="ECO:0000256" key="3">
    <source>
        <dbReference type="ARBA" id="ARBA00022741"/>
    </source>
</evidence>
<dbReference type="SUPFAM" id="SSF56112">
    <property type="entry name" value="Protein kinase-like (PK-like)"/>
    <property type="match status" value="1"/>
</dbReference>
<keyword evidence="7" id="KW-1185">Reference proteome</keyword>
<protein>
    <submittedName>
        <fullName evidence="6">Putative unusual protein kinase regulating ubiquinone biosynthesis (AarF/ABC1/UbiB family)</fullName>
    </submittedName>
</protein>
<dbReference type="InterPro" id="IPR000719">
    <property type="entry name" value="Prot_kinase_dom"/>
</dbReference>
<dbReference type="RefSeq" id="WP_106133231.1">
    <property type="nucleotide sequence ID" value="NZ_PVTR01000004.1"/>
</dbReference>
<name>A0A2T0WPQ3_9BACT</name>
<dbReference type="InterPro" id="IPR034646">
    <property type="entry name" value="ADCK3_dom"/>
</dbReference>
<feature type="domain" description="Protein kinase" evidence="5">
    <location>
        <begin position="126"/>
        <end position="449"/>
    </location>
</feature>
<dbReference type="InterPro" id="IPR004147">
    <property type="entry name" value="ABC1_dom"/>
</dbReference>
<evidence type="ECO:0000259" key="5">
    <source>
        <dbReference type="PROSITE" id="PS50011"/>
    </source>
</evidence>
<gene>
    <name evidence="6" type="ORF">CLW00_104155</name>
</gene>
<dbReference type="GO" id="GO:0004672">
    <property type="term" value="F:protein kinase activity"/>
    <property type="evidence" value="ECO:0007669"/>
    <property type="project" value="InterPro"/>
</dbReference>
<dbReference type="AlphaFoldDB" id="A0A2T0WPQ3"/>
<dbReference type="InterPro" id="IPR051409">
    <property type="entry name" value="Atypical_kinase_ADCK"/>
</dbReference>
<keyword evidence="3" id="KW-0547">Nucleotide-binding</keyword>
<keyword evidence="2" id="KW-0808">Transferase</keyword>
<dbReference type="Pfam" id="PF03109">
    <property type="entry name" value="ABC1"/>
    <property type="match status" value="1"/>
</dbReference>
<dbReference type="OrthoDB" id="9795390at2"/>
<keyword evidence="6" id="KW-0830">Ubiquinone</keyword>
<keyword evidence="6" id="KW-0418">Kinase</keyword>
<accession>A0A2T0WPQ3</accession>
<organism evidence="6 7">
    <name type="scientific">Mongoliibacter ruber</name>
    <dbReference type="NCBI Taxonomy" id="1750599"/>
    <lineage>
        <taxon>Bacteria</taxon>
        <taxon>Pseudomonadati</taxon>
        <taxon>Bacteroidota</taxon>
        <taxon>Cytophagia</taxon>
        <taxon>Cytophagales</taxon>
        <taxon>Cyclobacteriaceae</taxon>
        <taxon>Mongoliibacter</taxon>
    </lineage>
</organism>
<dbReference type="Gene3D" id="1.10.510.10">
    <property type="entry name" value="Transferase(Phosphotransferase) domain 1"/>
    <property type="match status" value="1"/>
</dbReference>
<dbReference type="EMBL" id="PVTR01000004">
    <property type="protein sequence ID" value="PRY88504.1"/>
    <property type="molecule type" value="Genomic_DNA"/>
</dbReference>
<dbReference type="Gene3D" id="3.30.200.20">
    <property type="entry name" value="Phosphorylase Kinase, domain 1"/>
    <property type="match status" value="1"/>
</dbReference>
<proteinExistence type="inferred from homology"/>
<dbReference type="PROSITE" id="PS50011">
    <property type="entry name" value="PROTEIN_KINASE_DOM"/>
    <property type="match status" value="1"/>
</dbReference>
<dbReference type="GO" id="GO:0005524">
    <property type="term" value="F:ATP binding"/>
    <property type="evidence" value="ECO:0007669"/>
    <property type="project" value="UniProtKB-KW"/>
</dbReference>
<evidence type="ECO:0000313" key="7">
    <source>
        <dbReference type="Proteomes" id="UP000238157"/>
    </source>
</evidence>
<comment type="caution">
    <text evidence="6">The sequence shown here is derived from an EMBL/GenBank/DDBJ whole genome shotgun (WGS) entry which is preliminary data.</text>
</comment>
<evidence type="ECO:0000256" key="1">
    <source>
        <dbReference type="ARBA" id="ARBA00009670"/>
    </source>
</evidence>
<dbReference type="PANTHER" id="PTHR43851:SF3">
    <property type="entry name" value="COENZYME Q8"/>
    <property type="match status" value="1"/>
</dbReference>
<evidence type="ECO:0000256" key="2">
    <source>
        <dbReference type="ARBA" id="ARBA00022679"/>
    </source>
</evidence>
<dbReference type="CDD" id="cd13970">
    <property type="entry name" value="ABC1_ADCK3"/>
    <property type="match status" value="1"/>
</dbReference>
<sequence>MKENKVKEQSSIPTSKVQRAAKFISTGAKVGGNYVKHYAKKVVNPSMTKEELHNNNAEDIYNSLSQLKGSALKVAQMMSMDKNILPRAYQDKFTMAQYSAPPLSYPLVVKTFQKYFGKSPEQMFDTFTKSAVNAASIGQVHQATKDGKKLAVKIQYPGVADSVSSDLKLVRPFALRLLNMNERELDHYMEEVENKLLEETDYELEVLRSREISEACSHIENLNFPGYYEDMSSQRIITMDWIEGKHIKEWLDTNPSQEDKDRIGQALWNFYHHQVHNLMKVHADPHPGNFIIQSDGNLGIIDFGCVKVIPEDFYKGYFSLIKKDLLINEEELNEIFYSLEFISDKDTDVEKVYFISVFKEMISLLGKPFHVDSFDFADDDYFEQIFKLGDRISNDKMFKKSRQARGSRHGLYINRTYFGLYNLLNQLQANVKTTKPEWLESHKTENVES</sequence>
<comment type="similarity">
    <text evidence="1">Belongs to the protein kinase superfamily. ADCK protein kinase family.</text>
</comment>
<dbReference type="PANTHER" id="PTHR43851">
    <property type="match status" value="1"/>
</dbReference>
<evidence type="ECO:0000313" key="6">
    <source>
        <dbReference type="EMBL" id="PRY88504.1"/>
    </source>
</evidence>